<accession>A0A916U828</accession>
<evidence type="ECO:0000313" key="3">
    <source>
        <dbReference type="Proteomes" id="UP000651668"/>
    </source>
</evidence>
<feature type="chain" id="PRO_5037203323" evidence="1">
    <location>
        <begin position="24"/>
        <end position="146"/>
    </location>
</feature>
<dbReference type="Proteomes" id="UP000651668">
    <property type="component" value="Unassembled WGS sequence"/>
</dbReference>
<gene>
    <name evidence="2" type="ORF">GCM10011387_16030</name>
</gene>
<dbReference type="AlphaFoldDB" id="A0A916U828"/>
<organism evidence="2 3">
    <name type="scientific">Pedobacter quisquiliarum</name>
    <dbReference type="NCBI Taxonomy" id="1834438"/>
    <lineage>
        <taxon>Bacteria</taxon>
        <taxon>Pseudomonadati</taxon>
        <taxon>Bacteroidota</taxon>
        <taxon>Sphingobacteriia</taxon>
        <taxon>Sphingobacteriales</taxon>
        <taxon>Sphingobacteriaceae</taxon>
        <taxon>Pedobacter</taxon>
    </lineage>
</organism>
<sequence length="146" mass="17681">MAKKMRLFSVLFFILSCSSLIKAQEALKFKLYDKEITFDESYLDKRFAPHVNNNKVLSKYGETSYKEYTFFKNQIKKGNAAGQYLVVDNLRRFHLYPFENNYYFTLKSDTYKLYIKWVDDKPDFKRKMEIRNELLGWIIDIILEYQ</sequence>
<evidence type="ECO:0000256" key="1">
    <source>
        <dbReference type="SAM" id="SignalP"/>
    </source>
</evidence>
<dbReference type="EMBL" id="BMIL01000004">
    <property type="protein sequence ID" value="GGC63211.1"/>
    <property type="molecule type" value="Genomic_DNA"/>
</dbReference>
<proteinExistence type="predicted"/>
<dbReference type="RefSeq" id="WP_188626346.1">
    <property type="nucleotide sequence ID" value="NZ_BMIL01000004.1"/>
</dbReference>
<reference evidence="2" key="2">
    <citation type="submission" date="2020-09" db="EMBL/GenBank/DDBJ databases">
        <authorList>
            <person name="Sun Q."/>
            <person name="Zhou Y."/>
        </authorList>
    </citation>
    <scope>NUCLEOTIDE SEQUENCE</scope>
    <source>
        <strain evidence="2">CGMCC 1.15343</strain>
    </source>
</reference>
<evidence type="ECO:0000313" key="2">
    <source>
        <dbReference type="EMBL" id="GGC63211.1"/>
    </source>
</evidence>
<keyword evidence="3" id="KW-1185">Reference proteome</keyword>
<dbReference type="PROSITE" id="PS51257">
    <property type="entry name" value="PROKAR_LIPOPROTEIN"/>
    <property type="match status" value="1"/>
</dbReference>
<reference evidence="2" key="1">
    <citation type="journal article" date="2014" name="Int. J. Syst. Evol. Microbiol.">
        <title>Complete genome sequence of Corynebacterium casei LMG S-19264T (=DSM 44701T), isolated from a smear-ripened cheese.</title>
        <authorList>
            <consortium name="US DOE Joint Genome Institute (JGI-PGF)"/>
            <person name="Walter F."/>
            <person name="Albersmeier A."/>
            <person name="Kalinowski J."/>
            <person name="Ruckert C."/>
        </authorList>
    </citation>
    <scope>NUCLEOTIDE SEQUENCE</scope>
    <source>
        <strain evidence="2">CGMCC 1.15343</strain>
    </source>
</reference>
<name>A0A916U828_9SPHI</name>
<comment type="caution">
    <text evidence="2">The sequence shown here is derived from an EMBL/GenBank/DDBJ whole genome shotgun (WGS) entry which is preliminary data.</text>
</comment>
<protein>
    <submittedName>
        <fullName evidence="2">Uncharacterized protein</fullName>
    </submittedName>
</protein>
<feature type="signal peptide" evidence="1">
    <location>
        <begin position="1"/>
        <end position="23"/>
    </location>
</feature>
<keyword evidence="1" id="KW-0732">Signal</keyword>